<evidence type="ECO:0000256" key="5">
    <source>
        <dbReference type="ARBA" id="ARBA00022737"/>
    </source>
</evidence>
<feature type="domain" description="Fibronectin type-III" evidence="14">
    <location>
        <begin position="709"/>
        <end position="806"/>
    </location>
</feature>
<gene>
    <name evidence="15" type="ORF">PMEA_00006947</name>
</gene>
<evidence type="ECO:0000256" key="10">
    <source>
        <dbReference type="ARBA" id="ARBA00023180"/>
    </source>
</evidence>
<dbReference type="CDD" id="cd00063">
    <property type="entry name" value="FN3"/>
    <property type="match status" value="4"/>
</dbReference>
<dbReference type="PROSITE" id="PS50853">
    <property type="entry name" value="FN3"/>
    <property type="match status" value="4"/>
</dbReference>
<evidence type="ECO:0000259" key="14">
    <source>
        <dbReference type="PROSITE" id="PS50853"/>
    </source>
</evidence>
<dbReference type="PANTHER" id="PTHR24543:SF335">
    <property type="entry name" value="EGF-LIKE REPEAT AND DISCOIDIN I-LIKE DOMAIN-CONTAINING PROTEIN 3"/>
    <property type="match status" value="1"/>
</dbReference>
<feature type="domain" description="Fibronectin type-III" evidence="14">
    <location>
        <begin position="609"/>
        <end position="705"/>
    </location>
</feature>
<keyword evidence="9" id="KW-1015">Disulfide bond</keyword>
<organism evidence="15 16">
    <name type="scientific">Pocillopora meandrina</name>
    <dbReference type="NCBI Taxonomy" id="46732"/>
    <lineage>
        <taxon>Eukaryota</taxon>
        <taxon>Metazoa</taxon>
        <taxon>Cnidaria</taxon>
        <taxon>Anthozoa</taxon>
        <taxon>Hexacorallia</taxon>
        <taxon>Scleractinia</taxon>
        <taxon>Astrocoeniina</taxon>
        <taxon>Pocilloporidae</taxon>
        <taxon>Pocillopora</taxon>
    </lineage>
</organism>
<dbReference type="InterPro" id="IPR057598">
    <property type="entry name" value="Fn3_PTPRU"/>
</dbReference>
<dbReference type="SMART" id="SM00607">
    <property type="entry name" value="FTP"/>
    <property type="match status" value="2"/>
</dbReference>
<feature type="non-terminal residue" evidence="15">
    <location>
        <position position="1"/>
    </location>
</feature>
<dbReference type="GO" id="GO:0046872">
    <property type="term" value="F:metal ion binding"/>
    <property type="evidence" value="ECO:0007669"/>
    <property type="project" value="UniProtKB-KW"/>
</dbReference>
<dbReference type="Pfam" id="PF23144">
    <property type="entry name" value="Fn3_PTPRU"/>
    <property type="match status" value="1"/>
</dbReference>
<dbReference type="InterPro" id="IPR008979">
    <property type="entry name" value="Galactose-bd-like_sf"/>
</dbReference>
<keyword evidence="8 12" id="KW-0472">Membrane</keyword>
<dbReference type="Gene3D" id="2.60.120.260">
    <property type="entry name" value="Galactose-binding domain-like"/>
    <property type="match status" value="4"/>
</dbReference>
<dbReference type="PROSITE" id="PS01285">
    <property type="entry name" value="FA58C_1"/>
    <property type="match status" value="2"/>
</dbReference>
<dbReference type="EMBL" id="CALNXJ010000015">
    <property type="protein sequence ID" value="CAH3116141.1"/>
    <property type="molecule type" value="Genomic_DNA"/>
</dbReference>
<feature type="domain" description="Fibronectin type-III" evidence="14">
    <location>
        <begin position="908"/>
        <end position="1004"/>
    </location>
</feature>
<evidence type="ECO:0000256" key="12">
    <source>
        <dbReference type="SAM" id="Phobius"/>
    </source>
</evidence>
<dbReference type="Proteomes" id="UP001159428">
    <property type="component" value="Unassembled WGS sequence"/>
</dbReference>
<dbReference type="AlphaFoldDB" id="A0AAU9WJC5"/>
<feature type="domain" description="Fibronectin type-III" evidence="14">
    <location>
        <begin position="809"/>
        <end position="907"/>
    </location>
</feature>
<dbReference type="PANTHER" id="PTHR24543">
    <property type="entry name" value="MULTICOPPER OXIDASE-RELATED"/>
    <property type="match status" value="1"/>
</dbReference>
<dbReference type="SUPFAM" id="SSF49785">
    <property type="entry name" value="Galactose-binding domain-like"/>
    <property type="match status" value="4"/>
</dbReference>
<name>A0AAU9WJC5_9CNID</name>
<feature type="compositionally biased region" description="Basic and acidic residues" evidence="11">
    <location>
        <begin position="1251"/>
        <end position="1269"/>
    </location>
</feature>
<keyword evidence="10" id="KW-0325">Glycoprotein</keyword>
<dbReference type="InterPro" id="IPR013783">
    <property type="entry name" value="Ig-like_fold"/>
</dbReference>
<feature type="domain" description="F5/8 type C" evidence="13">
    <location>
        <begin position="452"/>
        <end position="600"/>
    </location>
</feature>
<evidence type="ECO:0000256" key="8">
    <source>
        <dbReference type="ARBA" id="ARBA00023136"/>
    </source>
</evidence>
<keyword evidence="4" id="KW-0732">Signal</keyword>
<keyword evidence="6" id="KW-0106">Calcium</keyword>
<evidence type="ECO:0000256" key="2">
    <source>
        <dbReference type="ARBA" id="ARBA00022692"/>
    </source>
</evidence>
<evidence type="ECO:0000256" key="1">
    <source>
        <dbReference type="ARBA" id="ARBA00004479"/>
    </source>
</evidence>
<keyword evidence="7 12" id="KW-1133">Transmembrane helix</keyword>
<dbReference type="Pfam" id="PF00754">
    <property type="entry name" value="F5_F8_type_C"/>
    <property type="match status" value="2"/>
</dbReference>
<dbReference type="FunFam" id="2.60.40.10:FF:000028">
    <property type="entry name" value="Neuronal cell adhesion molecule"/>
    <property type="match status" value="1"/>
</dbReference>
<feature type="transmembrane region" description="Helical" evidence="12">
    <location>
        <begin position="1159"/>
        <end position="1183"/>
    </location>
</feature>
<dbReference type="FunFam" id="2.60.120.260:FF:000016">
    <property type="entry name" value="Contactin-associated protein-like 4 isoform 1"/>
    <property type="match status" value="1"/>
</dbReference>
<evidence type="ECO:0000256" key="4">
    <source>
        <dbReference type="ARBA" id="ARBA00022729"/>
    </source>
</evidence>
<dbReference type="InterPro" id="IPR006585">
    <property type="entry name" value="FTP1"/>
</dbReference>
<dbReference type="Pfam" id="PF22633">
    <property type="entry name" value="F5_F8_type_C_2"/>
    <property type="match status" value="2"/>
</dbReference>
<protein>
    <submittedName>
        <fullName evidence="15">Uncharacterized protein</fullName>
    </submittedName>
</protein>
<feature type="compositionally biased region" description="Basic and acidic residues" evidence="11">
    <location>
        <begin position="1219"/>
        <end position="1232"/>
    </location>
</feature>
<keyword evidence="3" id="KW-0479">Metal-binding</keyword>
<evidence type="ECO:0000313" key="16">
    <source>
        <dbReference type="Proteomes" id="UP001159428"/>
    </source>
</evidence>
<dbReference type="GO" id="GO:0016020">
    <property type="term" value="C:membrane"/>
    <property type="evidence" value="ECO:0007669"/>
    <property type="project" value="UniProtKB-SubCell"/>
</dbReference>
<evidence type="ECO:0000256" key="9">
    <source>
        <dbReference type="ARBA" id="ARBA00023157"/>
    </source>
</evidence>
<keyword evidence="2 12" id="KW-0812">Transmembrane</keyword>
<sequence length="1269" mass="141189">LSVNFFIGACIDLDLGLENERISDGNITASSVQNASTPAKNGRLNYTSGSSWCAGTGDTNPYVQIDLQTLHIICAVSTQGNSQADQWVKTYKLQFSINGTTWTDYKEAGQVKFFMGNDDRNSVVKHVVYELLTRYLRFLPQTYQGWVCMRTEVFGVKQKPENLALRKASAQSSTFNYTAANFYGVSGKAVDGNTNTNFLKGSCSHTQTNNPSWWRVDLGSDDVDVSEVHIVNRFSQHVVTEDYKITLGDSPNVVSNTPCGGLYDFHNFTASAVCFTNPLKTGRYVGILTTKIQSLELCEVEVYSRENLAFQKPTYQHIRTLAGGTSDRAVDGNSNMNFAGESCSFVQDDPFPWWRVDLGQDEFVTEVYVVGLLDANHLRKFEIRVVSSINDTSMSSPKCGRAVTHNLRPGEGLSFFCHPSLKGRYVTIRDVRPGESAFNLCEVEVYSEQRACHSQAIGLTSSDAIPDGSFSAPSSFSNARQPWVGRLNLNSRGWLAETNKNPADYLQIDLLYDYVICAVATQGGVGADQWVTKYKIQLSLNDTTFYIYRENNTEKVFNGNSGRNDIVKHGLREYALARFIRFVPMEYHDYKALRVEVYGVLLSTVPSQAPGNFTVTVTSSTSIRASWTSLPEYARHGTITGYKVFYRQEGSVNNSVMESVIGTEILTKDFANLNKYTKYEFQVLAMGSHGEGPKSPVMVGQTLEDAPSIPSTLSHSEIKPDKQVGPKLKLTWHKPAEENGIIRSYTVFYSHDEDPHNINTETLGGKMLSYTVDVLGGATYQFHVRAATIKPGPNATLSVTINDYEPSVAPNDVSFSRLNQTTFNISWSPLTRKESYSKVISYEVKISLVSSGSQQKRSPANSKTVNTTKAFVILYDIQPCYNVYVRAYTKAGPGPYGQPLPLELIPGAPNNLRVTDSQSTEMTLEWEIPQPAMGEEWKVEYSGKKSYNNSFSHEGSEDVQGTTKYTLDNLVPGTKYDLRVYGISKCGNNGFPSSLEVDTKIGEPLAPVVLSLTTRKVAELQAEIDLWPAEQRNGPISAYQIIILKVSDCVQELPKDFHLKLNDLNDENLNFHPFYIAAEIENDPVHEKSWKFTVGDGKSYGTFINKELRKGGNYFAYQRAITRFNGQILEGYASKVASISVTPGMRVNTHVRLESESQVFRAAVIALCCIVFFLLIVIGALIWRLRRTELNKKATTVNSGIPAPSGGHQVSEPGVYMELHPRPSEGKSREPPEYQSLQDTQVTSNYYNVGFKRERSGKKDGGIYENSHS</sequence>
<feature type="compositionally biased region" description="Polar residues" evidence="11">
    <location>
        <begin position="1235"/>
        <end position="1247"/>
    </location>
</feature>
<dbReference type="InterPro" id="IPR036116">
    <property type="entry name" value="FN3_sf"/>
</dbReference>
<evidence type="ECO:0000256" key="7">
    <source>
        <dbReference type="ARBA" id="ARBA00022989"/>
    </source>
</evidence>
<evidence type="ECO:0000256" key="11">
    <source>
        <dbReference type="SAM" id="MobiDB-lite"/>
    </source>
</evidence>
<feature type="domain" description="F5/8 type C" evidence="13">
    <location>
        <begin position="10"/>
        <end position="156"/>
    </location>
</feature>
<evidence type="ECO:0000256" key="6">
    <source>
        <dbReference type="ARBA" id="ARBA00022837"/>
    </source>
</evidence>
<keyword evidence="16" id="KW-1185">Reference proteome</keyword>
<dbReference type="Gene3D" id="2.60.40.10">
    <property type="entry name" value="Immunoglobulins"/>
    <property type="match status" value="4"/>
</dbReference>
<evidence type="ECO:0000259" key="13">
    <source>
        <dbReference type="PROSITE" id="PS50022"/>
    </source>
</evidence>
<evidence type="ECO:0000313" key="15">
    <source>
        <dbReference type="EMBL" id="CAH3116141.1"/>
    </source>
</evidence>
<accession>A0AAU9WJC5</accession>
<dbReference type="InterPro" id="IPR003961">
    <property type="entry name" value="FN3_dom"/>
</dbReference>
<keyword evidence="5" id="KW-0677">Repeat</keyword>
<dbReference type="SMART" id="SM00060">
    <property type="entry name" value="FN3"/>
    <property type="match status" value="4"/>
</dbReference>
<comment type="caution">
    <text evidence="15">The sequence shown here is derived from an EMBL/GenBank/DDBJ whole genome shotgun (WGS) entry which is preliminary data.</text>
</comment>
<comment type="subcellular location">
    <subcellularLocation>
        <location evidence="1">Membrane</location>
        <topology evidence="1">Single-pass type I membrane protein</topology>
    </subcellularLocation>
</comment>
<dbReference type="SMART" id="SM00231">
    <property type="entry name" value="FA58C"/>
    <property type="match status" value="2"/>
</dbReference>
<dbReference type="SUPFAM" id="SSF49265">
    <property type="entry name" value="Fibronectin type III"/>
    <property type="match status" value="3"/>
</dbReference>
<dbReference type="Pfam" id="PF00041">
    <property type="entry name" value="fn3"/>
    <property type="match status" value="3"/>
</dbReference>
<feature type="region of interest" description="Disordered" evidence="11">
    <location>
        <begin position="1196"/>
        <end position="1269"/>
    </location>
</feature>
<dbReference type="InterPro" id="IPR000421">
    <property type="entry name" value="FA58C"/>
</dbReference>
<reference evidence="15 16" key="1">
    <citation type="submission" date="2022-05" db="EMBL/GenBank/DDBJ databases">
        <authorList>
            <consortium name="Genoscope - CEA"/>
            <person name="William W."/>
        </authorList>
    </citation>
    <scope>NUCLEOTIDE SEQUENCE [LARGE SCALE GENOMIC DNA]</scope>
</reference>
<proteinExistence type="predicted"/>
<dbReference type="CDD" id="cd00057">
    <property type="entry name" value="FA58C"/>
    <property type="match status" value="2"/>
</dbReference>
<evidence type="ECO:0000256" key="3">
    <source>
        <dbReference type="ARBA" id="ARBA00022723"/>
    </source>
</evidence>
<dbReference type="PROSITE" id="PS50022">
    <property type="entry name" value="FA58C_3"/>
    <property type="match status" value="2"/>
</dbReference>